<comment type="subcellular location">
    <subcellularLocation>
        <location evidence="1">Nucleus</location>
    </subcellularLocation>
</comment>
<name>A0A401G564_9APHY</name>
<dbReference type="SUPFAM" id="SSF57667">
    <property type="entry name" value="beta-beta-alpha zinc fingers"/>
    <property type="match status" value="1"/>
</dbReference>
<dbReference type="GO" id="GO:0000981">
    <property type="term" value="F:DNA-binding transcription factor activity, RNA polymerase II-specific"/>
    <property type="evidence" value="ECO:0007669"/>
    <property type="project" value="InterPro"/>
</dbReference>
<evidence type="ECO:0000256" key="5">
    <source>
        <dbReference type="ARBA" id="ARBA00022833"/>
    </source>
</evidence>
<feature type="compositionally biased region" description="Low complexity" evidence="8">
    <location>
        <begin position="109"/>
        <end position="141"/>
    </location>
</feature>
<dbReference type="GO" id="GO:0005634">
    <property type="term" value="C:nucleus"/>
    <property type="evidence" value="ECO:0007669"/>
    <property type="project" value="UniProtKB-SubCell"/>
</dbReference>
<dbReference type="GO" id="GO:0008270">
    <property type="term" value="F:zinc ion binding"/>
    <property type="evidence" value="ECO:0007669"/>
    <property type="project" value="UniProtKB-KW"/>
</dbReference>
<dbReference type="GO" id="GO:0000785">
    <property type="term" value="C:chromatin"/>
    <property type="evidence" value="ECO:0007669"/>
    <property type="project" value="TreeGrafter"/>
</dbReference>
<keyword evidence="4 7" id="KW-0863">Zinc-finger</keyword>
<protein>
    <recommendedName>
        <fullName evidence="9">C2H2-type domain-containing protein</fullName>
    </recommendedName>
</protein>
<comment type="caution">
    <text evidence="10">The sequence shown here is derived from an EMBL/GenBank/DDBJ whole genome shotgun (WGS) entry which is preliminary data.</text>
</comment>
<dbReference type="InterPro" id="IPR051059">
    <property type="entry name" value="VerF-like"/>
</dbReference>
<dbReference type="InterPro" id="IPR036236">
    <property type="entry name" value="Znf_C2H2_sf"/>
</dbReference>
<evidence type="ECO:0000256" key="2">
    <source>
        <dbReference type="ARBA" id="ARBA00022723"/>
    </source>
</evidence>
<evidence type="ECO:0000256" key="8">
    <source>
        <dbReference type="SAM" id="MobiDB-lite"/>
    </source>
</evidence>
<proteinExistence type="predicted"/>
<evidence type="ECO:0000256" key="1">
    <source>
        <dbReference type="ARBA" id="ARBA00004123"/>
    </source>
</evidence>
<evidence type="ECO:0000256" key="6">
    <source>
        <dbReference type="ARBA" id="ARBA00023242"/>
    </source>
</evidence>
<feature type="compositionally biased region" description="Basic and acidic residues" evidence="8">
    <location>
        <begin position="350"/>
        <end position="376"/>
    </location>
</feature>
<dbReference type="PROSITE" id="PS50157">
    <property type="entry name" value="ZINC_FINGER_C2H2_2"/>
    <property type="match status" value="2"/>
</dbReference>
<dbReference type="Pfam" id="PF00096">
    <property type="entry name" value="zf-C2H2"/>
    <property type="match status" value="2"/>
</dbReference>
<feature type="compositionally biased region" description="Polar residues" evidence="8">
    <location>
        <begin position="246"/>
        <end position="264"/>
    </location>
</feature>
<keyword evidence="3" id="KW-0677">Repeat</keyword>
<keyword evidence="6" id="KW-0539">Nucleus</keyword>
<evidence type="ECO:0000256" key="7">
    <source>
        <dbReference type="PROSITE-ProRule" id="PRU00042"/>
    </source>
</evidence>
<evidence type="ECO:0000256" key="4">
    <source>
        <dbReference type="ARBA" id="ARBA00022771"/>
    </source>
</evidence>
<dbReference type="InterPro" id="IPR013087">
    <property type="entry name" value="Znf_C2H2_type"/>
</dbReference>
<dbReference type="RefSeq" id="XP_027608214.1">
    <property type="nucleotide sequence ID" value="XM_027752413.1"/>
</dbReference>
<feature type="compositionally biased region" description="Basic and acidic residues" evidence="8">
    <location>
        <begin position="319"/>
        <end position="335"/>
    </location>
</feature>
<feature type="region of interest" description="Disordered" evidence="8">
    <location>
        <begin position="221"/>
        <end position="337"/>
    </location>
</feature>
<gene>
    <name evidence="10" type="ORF">SCP_0101740</name>
</gene>
<dbReference type="PANTHER" id="PTHR40626:SF11">
    <property type="entry name" value="ZINC FINGER PROTEIN YPR022C"/>
    <property type="match status" value="1"/>
</dbReference>
<dbReference type="GeneID" id="38774218"/>
<organism evidence="10 11">
    <name type="scientific">Sparassis crispa</name>
    <dbReference type="NCBI Taxonomy" id="139825"/>
    <lineage>
        <taxon>Eukaryota</taxon>
        <taxon>Fungi</taxon>
        <taxon>Dikarya</taxon>
        <taxon>Basidiomycota</taxon>
        <taxon>Agaricomycotina</taxon>
        <taxon>Agaricomycetes</taxon>
        <taxon>Polyporales</taxon>
        <taxon>Sparassidaceae</taxon>
        <taxon>Sparassis</taxon>
    </lineage>
</organism>
<evidence type="ECO:0000259" key="9">
    <source>
        <dbReference type="PROSITE" id="PS50157"/>
    </source>
</evidence>
<keyword evidence="11" id="KW-1185">Reference proteome</keyword>
<dbReference type="PROSITE" id="PS00028">
    <property type="entry name" value="ZINC_FINGER_C2H2_1"/>
    <property type="match status" value="1"/>
</dbReference>
<feature type="compositionally biased region" description="Basic and acidic residues" evidence="8">
    <location>
        <begin position="94"/>
        <end position="105"/>
    </location>
</feature>
<accession>A0A401G564</accession>
<reference evidence="10 11" key="1">
    <citation type="journal article" date="2018" name="Sci. Rep.">
        <title>Genome sequence of the cauliflower mushroom Sparassis crispa (Hanabiratake) and its association with beneficial usage.</title>
        <authorList>
            <person name="Kiyama R."/>
            <person name="Furutani Y."/>
            <person name="Kawaguchi K."/>
            <person name="Nakanishi T."/>
        </authorList>
    </citation>
    <scope>NUCLEOTIDE SEQUENCE [LARGE SCALE GENOMIC DNA]</scope>
</reference>
<dbReference type="Proteomes" id="UP000287166">
    <property type="component" value="Unassembled WGS sequence"/>
</dbReference>
<dbReference type="EMBL" id="BFAD01000001">
    <property type="protein sequence ID" value="GBE77301.1"/>
    <property type="molecule type" value="Genomic_DNA"/>
</dbReference>
<dbReference type="InParanoid" id="A0A401G564"/>
<dbReference type="OrthoDB" id="8922241at2759"/>
<evidence type="ECO:0000313" key="11">
    <source>
        <dbReference type="Proteomes" id="UP000287166"/>
    </source>
</evidence>
<feature type="region of interest" description="Disordered" evidence="8">
    <location>
        <begin position="80"/>
        <end position="170"/>
    </location>
</feature>
<feature type="region of interest" description="Disordered" evidence="8">
    <location>
        <begin position="1"/>
        <end position="31"/>
    </location>
</feature>
<keyword evidence="2" id="KW-0479">Metal-binding</keyword>
<feature type="compositionally biased region" description="Low complexity" evidence="8">
    <location>
        <begin position="265"/>
        <end position="280"/>
    </location>
</feature>
<dbReference type="AlphaFoldDB" id="A0A401G564"/>
<dbReference type="GO" id="GO:0000978">
    <property type="term" value="F:RNA polymerase II cis-regulatory region sequence-specific DNA binding"/>
    <property type="evidence" value="ECO:0007669"/>
    <property type="project" value="InterPro"/>
</dbReference>
<evidence type="ECO:0000313" key="10">
    <source>
        <dbReference type="EMBL" id="GBE77301.1"/>
    </source>
</evidence>
<feature type="region of interest" description="Disordered" evidence="8">
    <location>
        <begin position="349"/>
        <end position="479"/>
    </location>
</feature>
<feature type="compositionally biased region" description="Acidic residues" evidence="8">
    <location>
        <begin position="411"/>
        <end position="425"/>
    </location>
</feature>
<sequence>MVRSHVKQTPEEKKETHKKKTPSKKKVETGSWPCKINGCNKVFAREADLKRHQRTTKLHSQPGFACPQCDATFTRTDALRRHQKSRHNGVVIEPTDHDKGRRLTDGDDSSGSKSPSRSGTPARSQGDGSSKGSPPSAAAGSGSSGPSGGRSSYYRQHTLAAGYPPRPHPALIIDPHYQPIGLPTSATRLHQANWHVSPPWGPDGQPLPPSSAYLVPSPYYQPSPYYRHPGTMMAPMSHPSQPVPPQINSGNDASMQQNGTSPQYSGSRSPSDGHSSPASAHEGEGDVEMEDRTSQAPEATPAIDPSLDGPKESSYAPTHEGEEQSQRAAEDDTKNMLRIAQAAVEAVLSYKKDEESRAEGSRRASVAPKDHTDNEALGHPSGSLKPSKTAAVPPRMSPALMGRSRQTSTDGDADADGEAEVDSEGDNVAGGVKSKTGNTAARSVPSRAELEHMLTEDGEPMLNPAELLTQESLASPPPS</sequence>
<feature type="domain" description="C2H2-type" evidence="9">
    <location>
        <begin position="64"/>
        <end position="89"/>
    </location>
</feature>
<dbReference type="PANTHER" id="PTHR40626">
    <property type="entry name" value="MIP31509P"/>
    <property type="match status" value="1"/>
</dbReference>
<evidence type="ECO:0000256" key="3">
    <source>
        <dbReference type="ARBA" id="ARBA00022737"/>
    </source>
</evidence>
<dbReference type="STRING" id="139825.A0A401G564"/>
<dbReference type="Gene3D" id="3.30.160.60">
    <property type="entry name" value="Classic Zinc Finger"/>
    <property type="match status" value="2"/>
</dbReference>
<dbReference type="SMART" id="SM00355">
    <property type="entry name" value="ZnF_C2H2"/>
    <property type="match status" value="2"/>
</dbReference>
<keyword evidence="5" id="KW-0862">Zinc</keyword>
<feature type="domain" description="C2H2-type" evidence="9">
    <location>
        <begin position="32"/>
        <end position="60"/>
    </location>
</feature>